<dbReference type="PANTHER" id="PTHR33908">
    <property type="entry name" value="MANNOSYLTRANSFERASE YKCB-RELATED"/>
    <property type="match status" value="1"/>
</dbReference>
<dbReference type="EMBL" id="VSSQ01004050">
    <property type="protein sequence ID" value="MPM23519.1"/>
    <property type="molecule type" value="Genomic_DNA"/>
</dbReference>
<evidence type="ECO:0000313" key="9">
    <source>
        <dbReference type="EMBL" id="MPM23519.1"/>
    </source>
</evidence>
<comment type="subcellular location">
    <subcellularLocation>
        <location evidence="1">Cell membrane</location>
        <topology evidence="1">Multi-pass membrane protein</topology>
    </subcellularLocation>
</comment>
<feature type="transmembrane region" description="Helical" evidence="8">
    <location>
        <begin position="362"/>
        <end position="381"/>
    </location>
</feature>
<feature type="transmembrane region" description="Helical" evidence="8">
    <location>
        <begin position="334"/>
        <end position="355"/>
    </location>
</feature>
<dbReference type="AlphaFoldDB" id="A0A644Y5D4"/>
<dbReference type="GO" id="GO:0016763">
    <property type="term" value="F:pentosyltransferase activity"/>
    <property type="evidence" value="ECO:0007669"/>
    <property type="project" value="TreeGrafter"/>
</dbReference>
<keyword evidence="5 8" id="KW-0812">Transmembrane</keyword>
<evidence type="ECO:0000256" key="4">
    <source>
        <dbReference type="ARBA" id="ARBA00022679"/>
    </source>
</evidence>
<organism evidence="9">
    <name type="scientific">bioreactor metagenome</name>
    <dbReference type="NCBI Taxonomy" id="1076179"/>
    <lineage>
        <taxon>unclassified sequences</taxon>
        <taxon>metagenomes</taxon>
        <taxon>ecological metagenomes</taxon>
    </lineage>
</organism>
<keyword evidence="2" id="KW-1003">Cell membrane</keyword>
<proteinExistence type="predicted"/>
<feature type="transmembrane region" description="Helical" evidence="8">
    <location>
        <begin position="311"/>
        <end position="328"/>
    </location>
</feature>
<evidence type="ECO:0000256" key="8">
    <source>
        <dbReference type="SAM" id="Phobius"/>
    </source>
</evidence>
<accession>A0A644Y5D4</accession>
<keyword evidence="3" id="KW-0328">Glycosyltransferase</keyword>
<gene>
    <name evidence="9" type="ORF">SDC9_69993</name>
</gene>
<keyword evidence="6 8" id="KW-1133">Transmembrane helix</keyword>
<feature type="transmembrane region" description="Helical" evidence="8">
    <location>
        <begin position="169"/>
        <end position="185"/>
    </location>
</feature>
<dbReference type="InterPro" id="IPR050297">
    <property type="entry name" value="LipidA_mod_glycosyltrf_83"/>
</dbReference>
<dbReference type="GO" id="GO:0008610">
    <property type="term" value="P:lipid biosynthetic process"/>
    <property type="evidence" value="ECO:0007669"/>
    <property type="project" value="UniProtKB-ARBA"/>
</dbReference>
<evidence type="ECO:0000256" key="7">
    <source>
        <dbReference type="ARBA" id="ARBA00023136"/>
    </source>
</evidence>
<evidence type="ECO:0000256" key="6">
    <source>
        <dbReference type="ARBA" id="ARBA00022989"/>
    </source>
</evidence>
<keyword evidence="7 8" id="KW-0472">Membrane</keyword>
<dbReference type="PANTHER" id="PTHR33908:SF11">
    <property type="entry name" value="MEMBRANE PROTEIN"/>
    <property type="match status" value="1"/>
</dbReference>
<reference evidence="9" key="1">
    <citation type="submission" date="2019-08" db="EMBL/GenBank/DDBJ databases">
        <authorList>
            <person name="Kucharzyk K."/>
            <person name="Murdoch R.W."/>
            <person name="Higgins S."/>
            <person name="Loffler F."/>
        </authorList>
    </citation>
    <scope>NUCLEOTIDE SEQUENCE</scope>
</reference>
<comment type="caution">
    <text evidence="9">The sequence shown here is derived from an EMBL/GenBank/DDBJ whole genome shotgun (WGS) entry which is preliminary data.</text>
</comment>
<sequence>MIRKPKSFFPSSRAAVLHPTKALTNPDAKVHLKRFESLILFLLSLLINLVVAYFLNYVLHIGNGDALSRTANAYYVLYSREPHLAAVGFVWPPLPSILQIPLLPLTKALGSVFFAGNILSSLFGAGVIVLTNRLLAHFKFPPAVRWILVVLLQFHPNTLYLFASGMAEPVFLFCVLVVFLGLYQMPESMRSWVLVGMSLAVAFLVRYETLPILAGVALAIIVHMWGSDDWRPRTEGWLLAVLTPPVYAIVMWIFFNWTLLGDPLYFYRSFYSLGNASDIARSIGLGHPLYLAWGNIIESIRVGFTRSFEQNPAYPVMGLLALISIFWHKDRKGFGLFIVMLSVTAFSILQVYLGTLANWMRYWFYAAPFALVMAGIVYSHLKPKWHLLFYVALIGLFLTGTPLSLQAMRAKTVGADEQRLAALVYDPAGEPALRAKDWYWVNLTDAPVVAKEVDKLSGNGLVLVDSSTSFSVIMAAQYPNRLYITNDDGFFKVLANPIGTVKYMLVLDPEQQLSIFNVTYPTLFERGADWATLVWDSGAETGAHWRIYEIHPIE</sequence>
<dbReference type="GO" id="GO:0005886">
    <property type="term" value="C:plasma membrane"/>
    <property type="evidence" value="ECO:0007669"/>
    <property type="project" value="UniProtKB-SubCell"/>
</dbReference>
<feature type="transmembrane region" description="Helical" evidence="8">
    <location>
        <begin position="192"/>
        <end position="225"/>
    </location>
</feature>
<evidence type="ECO:0000256" key="5">
    <source>
        <dbReference type="ARBA" id="ARBA00022692"/>
    </source>
</evidence>
<feature type="transmembrane region" description="Helical" evidence="8">
    <location>
        <begin position="387"/>
        <end position="405"/>
    </location>
</feature>
<evidence type="ECO:0000256" key="1">
    <source>
        <dbReference type="ARBA" id="ARBA00004651"/>
    </source>
</evidence>
<protein>
    <recommendedName>
        <fullName evidence="10">Glycosyltransferase RgtA/B/C/D-like domain-containing protein</fullName>
    </recommendedName>
</protein>
<name>A0A644Y5D4_9ZZZZ</name>
<feature type="transmembrane region" description="Helical" evidence="8">
    <location>
        <begin position="108"/>
        <end position="131"/>
    </location>
</feature>
<keyword evidence="4" id="KW-0808">Transferase</keyword>
<evidence type="ECO:0000256" key="3">
    <source>
        <dbReference type="ARBA" id="ARBA00022676"/>
    </source>
</evidence>
<evidence type="ECO:0008006" key="10">
    <source>
        <dbReference type="Google" id="ProtNLM"/>
    </source>
</evidence>
<feature type="transmembrane region" description="Helical" evidence="8">
    <location>
        <begin position="38"/>
        <end position="59"/>
    </location>
</feature>
<feature type="transmembrane region" description="Helical" evidence="8">
    <location>
        <begin position="237"/>
        <end position="260"/>
    </location>
</feature>
<evidence type="ECO:0000256" key="2">
    <source>
        <dbReference type="ARBA" id="ARBA00022475"/>
    </source>
</evidence>